<dbReference type="NCBIfam" id="TIGR00026">
    <property type="entry name" value="hi_GC_TIGR00026"/>
    <property type="match status" value="1"/>
</dbReference>
<name>A0A6N9YRZ9_9ACTN</name>
<evidence type="ECO:0000256" key="1">
    <source>
        <dbReference type="ARBA" id="ARBA00008710"/>
    </source>
</evidence>
<dbReference type="GO" id="GO:0005886">
    <property type="term" value="C:plasma membrane"/>
    <property type="evidence" value="ECO:0007669"/>
    <property type="project" value="TreeGrafter"/>
</dbReference>
<dbReference type="GO" id="GO:0016491">
    <property type="term" value="F:oxidoreductase activity"/>
    <property type="evidence" value="ECO:0007669"/>
    <property type="project" value="InterPro"/>
</dbReference>
<dbReference type="InterPro" id="IPR004378">
    <property type="entry name" value="F420H2_quin_Rdtase"/>
</dbReference>
<organism evidence="3 4">
    <name type="scientific">Phytoactinopolyspora alkaliphila</name>
    <dbReference type="NCBI Taxonomy" id="1783498"/>
    <lineage>
        <taxon>Bacteria</taxon>
        <taxon>Bacillati</taxon>
        <taxon>Actinomycetota</taxon>
        <taxon>Actinomycetes</taxon>
        <taxon>Jiangellales</taxon>
        <taxon>Jiangellaceae</taxon>
        <taxon>Phytoactinopolyspora</taxon>
    </lineage>
</organism>
<dbReference type="EMBL" id="JAAGOB010000013">
    <property type="protein sequence ID" value="NED97754.1"/>
    <property type="molecule type" value="Genomic_DNA"/>
</dbReference>
<reference evidence="3 4" key="1">
    <citation type="submission" date="2020-02" db="EMBL/GenBank/DDBJ databases">
        <authorList>
            <person name="Li X.-J."/>
            <person name="Feng X.-M."/>
        </authorList>
    </citation>
    <scope>NUCLEOTIDE SEQUENCE [LARGE SCALE GENOMIC DNA]</scope>
    <source>
        <strain evidence="3 4">CGMCC 4.7225</strain>
    </source>
</reference>
<comment type="similarity">
    <text evidence="1">Belongs to the F420H(2)-dependent quinone reductase family.</text>
</comment>
<comment type="catalytic activity">
    <reaction evidence="2">
        <text>oxidized coenzyme F420-(gamma-L-Glu)(n) + a quinol + H(+) = reduced coenzyme F420-(gamma-L-Glu)(n) + a quinone</text>
        <dbReference type="Rhea" id="RHEA:39663"/>
        <dbReference type="Rhea" id="RHEA-COMP:12939"/>
        <dbReference type="Rhea" id="RHEA-COMP:14378"/>
        <dbReference type="ChEBI" id="CHEBI:15378"/>
        <dbReference type="ChEBI" id="CHEBI:24646"/>
        <dbReference type="ChEBI" id="CHEBI:132124"/>
        <dbReference type="ChEBI" id="CHEBI:133980"/>
        <dbReference type="ChEBI" id="CHEBI:139511"/>
    </reaction>
</comment>
<dbReference type="Pfam" id="PF04075">
    <property type="entry name" value="F420H2_quin_red"/>
    <property type="match status" value="1"/>
</dbReference>
<accession>A0A6N9YRZ9</accession>
<dbReference type="AlphaFoldDB" id="A0A6N9YRZ9"/>
<dbReference type="SUPFAM" id="SSF50475">
    <property type="entry name" value="FMN-binding split barrel"/>
    <property type="match status" value="1"/>
</dbReference>
<dbReference type="PANTHER" id="PTHR39428:SF1">
    <property type="entry name" value="F420H(2)-DEPENDENT QUINONE REDUCTASE RV1261C"/>
    <property type="match status" value="1"/>
</dbReference>
<gene>
    <name evidence="3" type="ORF">G1H11_20860</name>
</gene>
<evidence type="ECO:0000313" key="3">
    <source>
        <dbReference type="EMBL" id="NED97754.1"/>
    </source>
</evidence>
<dbReference type="PANTHER" id="PTHR39428">
    <property type="entry name" value="F420H(2)-DEPENDENT QUINONE REDUCTASE RV1261C"/>
    <property type="match status" value="1"/>
</dbReference>
<evidence type="ECO:0000256" key="2">
    <source>
        <dbReference type="ARBA" id="ARBA00049106"/>
    </source>
</evidence>
<dbReference type="InterPro" id="IPR012349">
    <property type="entry name" value="Split_barrel_FMN-bd"/>
</dbReference>
<proteinExistence type="inferred from homology"/>
<sequence length="138" mass="14944">MSDDKSFNEQIIKEFRANAGSVGGDFEGTPMVLVTTTGVKTGLPRTSPLVYTRDGDRLVVIASNGGADKHPSWYTNLRANPIVTVEVGEDTFEAKAIVAEGAERDRLFDAQAELIPGFRDYEAATSRVIPVVTLERLG</sequence>
<protein>
    <submittedName>
        <fullName evidence="3">Nitroreductase family deazaflavin-dependent oxidoreductase</fullName>
    </submittedName>
</protein>
<dbReference type="Proteomes" id="UP000469185">
    <property type="component" value="Unassembled WGS sequence"/>
</dbReference>
<comment type="caution">
    <text evidence="3">The sequence shown here is derived from an EMBL/GenBank/DDBJ whole genome shotgun (WGS) entry which is preliminary data.</text>
</comment>
<dbReference type="RefSeq" id="WP_163820527.1">
    <property type="nucleotide sequence ID" value="NZ_JAAGOB010000013.1"/>
</dbReference>
<keyword evidence="4" id="KW-1185">Reference proteome</keyword>
<dbReference type="Gene3D" id="2.30.110.10">
    <property type="entry name" value="Electron Transport, Fmn-binding Protein, Chain A"/>
    <property type="match status" value="1"/>
</dbReference>
<evidence type="ECO:0000313" key="4">
    <source>
        <dbReference type="Proteomes" id="UP000469185"/>
    </source>
</evidence>
<dbReference type="GO" id="GO:0070967">
    <property type="term" value="F:coenzyme F420 binding"/>
    <property type="evidence" value="ECO:0007669"/>
    <property type="project" value="TreeGrafter"/>
</dbReference>